<dbReference type="EMBL" id="KQ428185">
    <property type="protein sequence ID" value="KOF66369.1"/>
    <property type="molecule type" value="Genomic_DNA"/>
</dbReference>
<organism evidence="1">
    <name type="scientific">Octopus bimaculoides</name>
    <name type="common">California two-spotted octopus</name>
    <dbReference type="NCBI Taxonomy" id="37653"/>
    <lineage>
        <taxon>Eukaryota</taxon>
        <taxon>Metazoa</taxon>
        <taxon>Spiralia</taxon>
        <taxon>Lophotrochozoa</taxon>
        <taxon>Mollusca</taxon>
        <taxon>Cephalopoda</taxon>
        <taxon>Coleoidea</taxon>
        <taxon>Octopodiformes</taxon>
        <taxon>Octopoda</taxon>
        <taxon>Incirrata</taxon>
        <taxon>Octopodidae</taxon>
        <taxon>Octopus</taxon>
    </lineage>
</organism>
<proteinExistence type="predicted"/>
<protein>
    <submittedName>
        <fullName evidence="1">Uncharacterized protein</fullName>
    </submittedName>
</protein>
<dbReference type="AlphaFoldDB" id="A0A0L8FNV7"/>
<reference evidence="1" key="1">
    <citation type="submission" date="2015-07" db="EMBL/GenBank/DDBJ databases">
        <title>MeaNS - Measles Nucleotide Surveillance Program.</title>
        <authorList>
            <person name="Tran T."/>
            <person name="Druce J."/>
        </authorList>
    </citation>
    <scope>NUCLEOTIDE SEQUENCE</scope>
    <source>
        <strain evidence="1">UCB-OBI-ISO-001</strain>
        <tissue evidence="1">Gonad</tissue>
    </source>
</reference>
<accession>A0A0L8FNV7</accession>
<evidence type="ECO:0000313" key="1">
    <source>
        <dbReference type="EMBL" id="KOF66369.1"/>
    </source>
</evidence>
<gene>
    <name evidence="1" type="ORF">OCBIM_22012596mg</name>
</gene>
<name>A0A0L8FNV7_OCTBM</name>
<sequence>MLCFLFSCLKDYNFAAMQQPWFLLHISNFCEGITTWVKNHCCKTTKILSVFIVIPLAQFVGSLF</sequence>